<dbReference type="AlphaFoldDB" id="A0A9X2NWI1"/>
<dbReference type="EMBL" id="JAMZED010000080">
    <property type="protein sequence ID" value="MCR6506366.1"/>
    <property type="molecule type" value="Genomic_DNA"/>
</dbReference>
<evidence type="ECO:0000313" key="1">
    <source>
        <dbReference type="EMBL" id="MCR6506366.1"/>
    </source>
</evidence>
<name>A0A9X2NWI1_9BACE</name>
<gene>
    <name evidence="1" type="ORF">M1B79_17310</name>
</gene>
<reference evidence="1" key="1">
    <citation type="journal article" date="2022" name="Arch. Microbiol.">
        <title>Bacteroides muris sp. nov. isolated from the cecum of wild-derived house mice.</title>
        <authorList>
            <person name="Fokt H."/>
            <person name="Unni R."/>
            <person name="Repnik U."/>
            <person name="Schmitz R.A."/>
            <person name="Bramkamp M."/>
            <person name="Baines J.F."/>
            <person name="Unterweger D."/>
        </authorList>
    </citation>
    <scope>NUCLEOTIDE SEQUENCE</scope>
    <source>
        <strain evidence="1">KH365_2</strain>
    </source>
</reference>
<comment type="caution">
    <text evidence="1">The sequence shown here is derived from an EMBL/GenBank/DDBJ whole genome shotgun (WGS) entry which is preliminary data.</text>
</comment>
<evidence type="ECO:0000313" key="2">
    <source>
        <dbReference type="Proteomes" id="UP001143192"/>
    </source>
</evidence>
<dbReference type="Proteomes" id="UP001143192">
    <property type="component" value="Unassembled WGS sequence"/>
</dbReference>
<keyword evidence="2" id="KW-1185">Reference proteome</keyword>
<protein>
    <submittedName>
        <fullName evidence="1">Uncharacterized protein</fullName>
    </submittedName>
</protein>
<reference evidence="1" key="2">
    <citation type="submission" date="2022-04" db="EMBL/GenBank/DDBJ databases">
        <authorList>
            <person name="Fokt H."/>
            <person name="Baines J."/>
        </authorList>
    </citation>
    <scope>NUCLEOTIDE SEQUENCE</scope>
    <source>
        <strain evidence="1">KH365_2</strain>
    </source>
</reference>
<organism evidence="1 2">
    <name type="scientific">Bacteroides muris</name>
    <name type="common">ex Fokt et al. 2023</name>
    <dbReference type="NCBI Taxonomy" id="2937417"/>
    <lineage>
        <taxon>Bacteria</taxon>
        <taxon>Pseudomonadati</taxon>
        <taxon>Bacteroidota</taxon>
        <taxon>Bacteroidia</taxon>
        <taxon>Bacteroidales</taxon>
        <taxon>Bacteroidaceae</taxon>
        <taxon>Bacteroides</taxon>
    </lineage>
</organism>
<dbReference type="RefSeq" id="WP_257932536.1">
    <property type="nucleotide sequence ID" value="NZ_JAMZED010000080.1"/>
</dbReference>
<proteinExistence type="predicted"/>
<sequence length="62" mass="7116">MDVEEIKQKKQELNDKIAGLLNVFEDETGVQVSDVGFVRRVSYDELGREVGKEYIVETKVEL</sequence>
<accession>A0A9X2NWI1</accession>